<dbReference type="OrthoDB" id="793640at2"/>
<evidence type="ECO:0000256" key="2">
    <source>
        <dbReference type="SAM" id="SignalP"/>
    </source>
</evidence>
<feature type="chain" id="PRO_5022087019" description="GLPGLI family protein" evidence="2">
    <location>
        <begin position="22"/>
        <end position="225"/>
    </location>
</feature>
<feature type="region of interest" description="Disordered" evidence="1">
    <location>
        <begin position="205"/>
        <end position="225"/>
    </location>
</feature>
<sequence length="225" mass="25114">MKTLFTITFITSILFALTAKAQHDYVITAGDDSLTCEINVRLLGVPKYQAKGAKESKKIRPDEIKEYYIADQDALFKSVLDMSGAGFNENPRLFMPVLEKGKICLYQMIYSTPGTSVGVGLGPIAIGGGTSTIKYYVSKIDDWVSEVKTDGIFTSSSKLRIKNRAFLNMIEDNKEVYNKCLADNDFSFKAIRNLIHLYNTGTPYKDPPYVEPKEDSSNGFNPNQD</sequence>
<reference evidence="3 4" key="1">
    <citation type="submission" date="2019-07" db="EMBL/GenBank/DDBJ databases">
        <title>Genomic Encyclopedia of Archaeal and Bacterial Type Strains, Phase II (KMG-II): from individual species to whole genera.</title>
        <authorList>
            <person name="Goeker M."/>
        </authorList>
    </citation>
    <scope>NUCLEOTIDE SEQUENCE [LARGE SCALE GENOMIC DNA]</scope>
    <source>
        <strain evidence="3 4">ATCC BAA-1854</strain>
    </source>
</reference>
<evidence type="ECO:0000256" key="1">
    <source>
        <dbReference type="SAM" id="MobiDB-lite"/>
    </source>
</evidence>
<feature type="signal peptide" evidence="2">
    <location>
        <begin position="1"/>
        <end position="21"/>
    </location>
</feature>
<dbReference type="Proteomes" id="UP000317010">
    <property type="component" value="Unassembled WGS sequence"/>
</dbReference>
<name>A0A562UFZ0_9SPHI</name>
<keyword evidence="4" id="KW-1185">Reference proteome</keyword>
<protein>
    <recommendedName>
        <fullName evidence="5">GLPGLI family protein</fullName>
    </recommendedName>
</protein>
<evidence type="ECO:0000313" key="4">
    <source>
        <dbReference type="Proteomes" id="UP000317010"/>
    </source>
</evidence>
<gene>
    <name evidence="3" type="ORF">JN11_00477</name>
</gene>
<accession>A0A562UFZ0</accession>
<organism evidence="3 4">
    <name type="scientific">Mucilaginibacter frigoritolerans</name>
    <dbReference type="NCBI Taxonomy" id="652788"/>
    <lineage>
        <taxon>Bacteria</taxon>
        <taxon>Pseudomonadati</taxon>
        <taxon>Bacteroidota</taxon>
        <taxon>Sphingobacteriia</taxon>
        <taxon>Sphingobacteriales</taxon>
        <taxon>Sphingobacteriaceae</taxon>
        <taxon>Mucilaginibacter</taxon>
    </lineage>
</organism>
<evidence type="ECO:0008006" key="5">
    <source>
        <dbReference type="Google" id="ProtNLM"/>
    </source>
</evidence>
<dbReference type="EMBL" id="VLLI01000001">
    <property type="protein sequence ID" value="TWJ04756.1"/>
    <property type="molecule type" value="Genomic_DNA"/>
</dbReference>
<dbReference type="AlphaFoldDB" id="A0A562UFZ0"/>
<dbReference type="RefSeq" id="WP_144909224.1">
    <property type="nucleotide sequence ID" value="NZ_VLLI01000001.1"/>
</dbReference>
<keyword evidence="2" id="KW-0732">Signal</keyword>
<proteinExistence type="predicted"/>
<comment type="caution">
    <text evidence="3">The sequence shown here is derived from an EMBL/GenBank/DDBJ whole genome shotgun (WGS) entry which is preliminary data.</text>
</comment>
<evidence type="ECO:0000313" key="3">
    <source>
        <dbReference type="EMBL" id="TWJ04756.1"/>
    </source>
</evidence>